<dbReference type="EMBL" id="AP027143">
    <property type="protein sequence ID" value="BDV36121.1"/>
    <property type="molecule type" value="Genomic_DNA"/>
</dbReference>
<dbReference type="InterPro" id="IPR006143">
    <property type="entry name" value="RND_pump_MFP"/>
</dbReference>
<dbReference type="InterPro" id="IPR058647">
    <property type="entry name" value="BSH_CzcB-like"/>
</dbReference>
<proteinExistence type="inferred from homology"/>
<name>A0ABN6VNB4_9HYPH</name>
<evidence type="ECO:0000256" key="2">
    <source>
        <dbReference type="ARBA" id="ARBA00022448"/>
    </source>
</evidence>
<accession>A0ABN6VNB4</accession>
<dbReference type="PANTHER" id="PTHR30097">
    <property type="entry name" value="CATION EFFLUX SYSTEM PROTEIN CUSB"/>
    <property type="match status" value="1"/>
</dbReference>
<reference evidence="6 7" key="1">
    <citation type="journal article" date="2023" name="Int. J. Syst. Evol. Microbiol.">
        <title>Methylocystis iwaonis sp. nov., a type II methane-oxidizing bacterium from surface soil of a rice paddy field in Japan, and emended description of the genus Methylocystis (ex Whittenbury et al. 1970) Bowman et al. 1993.</title>
        <authorList>
            <person name="Kaise H."/>
            <person name="Sawadogo J.B."/>
            <person name="Alam M.S."/>
            <person name="Ueno C."/>
            <person name="Dianou D."/>
            <person name="Shinjo R."/>
            <person name="Asakawa S."/>
        </authorList>
    </citation>
    <scope>NUCLEOTIDE SEQUENCE [LARGE SCALE GENOMIC DNA]</scope>
    <source>
        <strain evidence="6 7">SS37A-Re</strain>
    </source>
</reference>
<evidence type="ECO:0000259" key="3">
    <source>
        <dbReference type="Pfam" id="PF25954"/>
    </source>
</evidence>
<dbReference type="PANTHER" id="PTHR30097:SF4">
    <property type="entry name" value="SLR6042 PROTEIN"/>
    <property type="match status" value="1"/>
</dbReference>
<dbReference type="Gene3D" id="2.40.30.170">
    <property type="match status" value="1"/>
</dbReference>
<dbReference type="Pfam" id="PF25973">
    <property type="entry name" value="BSH_CzcB"/>
    <property type="match status" value="1"/>
</dbReference>
<geneLocation type="plasmid" evidence="6 7">
    <name>pSS37A-Re-1</name>
</geneLocation>
<keyword evidence="7" id="KW-1185">Reference proteome</keyword>
<dbReference type="Pfam" id="PF25954">
    <property type="entry name" value="Beta-barrel_RND_2"/>
    <property type="match status" value="1"/>
</dbReference>
<dbReference type="InterPro" id="IPR058649">
    <property type="entry name" value="CzcB_C"/>
</dbReference>
<feature type="domain" description="CzcB-like C-terminal circularly permuted SH3-like" evidence="5">
    <location>
        <begin position="266"/>
        <end position="321"/>
    </location>
</feature>
<dbReference type="Proteomes" id="UP001317629">
    <property type="component" value="Plasmid pSS37A-Re-1"/>
</dbReference>
<gene>
    <name evidence="6" type="ORF">SS37A_36510</name>
</gene>
<dbReference type="InterPro" id="IPR051909">
    <property type="entry name" value="MFP_Cation_Efflux"/>
</dbReference>
<dbReference type="Gene3D" id="1.10.287.470">
    <property type="entry name" value="Helix hairpin bin"/>
    <property type="match status" value="1"/>
</dbReference>
<evidence type="ECO:0000259" key="4">
    <source>
        <dbReference type="Pfam" id="PF25973"/>
    </source>
</evidence>
<dbReference type="InterPro" id="IPR058792">
    <property type="entry name" value="Beta-barrel_RND_2"/>
</dbReference>
<evidence type="ECO:0000313" key="7">
    <source>
        <dbReference type="Proteomes" id="UP001317629"/>
    </source>
</evidence>
<dbReference type="Gene3D" id="2.40.420.20">
    <property type="match status" value="1"/>
</dbReference>
<dbReference type="NCBIfam" id="TIGR01730">
    <property type="entry name" value="RND_mfp"/>
    <property type="match status" value="1"/>
</dbReference>
<feature type="domain" description="CzcB-like barrel-sandwich hybrid" evidence="4">
    <location>
        <begin position="37"/>
        <end position="180"/>
    </location>
</feature>
<dbReference type="SUPFAM" id="SSF111369">
    <property type="entry name" value="HlyD-like secretion proteins"/>
    <property type="match status" value="1"/>
</dbReference>
<dbReference type="Pfam" id="PF25975">
    <property type="entry name" value="CzcB_C"/>
    <property type="match status" value="1"/>
</dbReference>
<dbReference type="Gene3D" id="2.40.50.100">
    <property type="match status" value="1"/>
</dbReference>
<protein>
    <submittedName>
        <fullName evidence="6">Cation efflux system protein</fullName>
    </submittedName>
</protein>
<organism evidence="6 7">
    <name type="scientific">Methylocystis iwaonis</name>
    <dbReference type="NCBI Taxonomy" id="2885079"/>
    <lineage>
        <taxon>Bacteria</taxon>
        <taxon>Pseudomonadati</taxon>
        <taxon>Pseudomonadota</taxon>
        <taxon>Alphaproteobacteria</taxon>
        <taxon>Hyphomicrobiales</taxon>
        <taxon>Methylocystaceae</taxon>
        <taxon>Methylocystis</taxon>
    </lineage>
</organism>
<keyword evidence="2" id="KW-0813">Transport</keyword>
<evidence type="ECO:0000313" key="6">
    <source>
        <dbReference type="EMBL" id="BDV36121.1"/>
    </source>
</evidence>
<evidence type="ECO:0000256" key="1">
    <source>
        <dbReference type="ARBA" id="ARBA00009477"/>
    </source>
</evidence>
<comment type="similarity">
    <text evidence="1">Belongs to the membrane fusion protein (MFP) (TC 8.A.1) family.</text>
</comment>
<evidence type="ECO:0000259" key="5">
    <source>
        <dbReference type="Pfam" id="PF25975"/>
    </source>
</evidence>
<sequence>MLEGSPLRGRIAVAPVELKTISRSRVVTGTVEADPARTVRILAPVTGRVGELNVELGDNVKKGQPLATIDSGDLAQAVADAEKARATVKLTKSAMERAVGLNKAGGLALRELEQAQNDYRQATTELKRAEARLEVIGDSGQVSGQRKIVLTAPIDGTITALETAPGDFIDNATESMMTVSNLAKVWVTASVQEKDLSFVQKDERVEVSLLAYPGEVYSGRVQIISQLLEADTRRNKVRISFENPYAIFKLNMFATVRFFAPATQQVLVPSSALFMVNDTTSVFVETAPWTFQRKPVVTESDYEGATIVRGLEAGQRIVVRGGILLND</sequence>
<feature type="domain" description="CusB-like beta-barrel" evidence="3">
    <location>
        <begin position="184"/>
        <end position="259"/>
    </location>
</feature>
<keyword evidence="6" id="KW-0614">Plasmid</keyword>